<organism evidence="1 2">
    <name type="scientific">Candidatus Ornithobacterium hominis</name>
    <dbReference type="NCBI Taxonomy" id="2497989"/>
    <lineage>
        <taxon>Bacteria</taxon>
        <taxon>Pseudomonadati</taxon>
        <taxon>Bacteroidota</taxon>
        <taxon>Flavobacteriia</taxon>
        <taxon>Flavobacteriales</taxon>
        <taxon>Weeksellaceae</taxon>
        <taxon>Ornithobacterium</taxon>
    </lineage>
</organism>
<dbReference type="InterPro" id="IPR007263">
    <property type="entry name" value="DCC1-like"/>
</dbReference>
<dbReference type="OrthoDB" id="9785438at2"/>
<evidence type="ECO:0000313" key="1">
    <source>
        <dbReference type="EMBL" id="SZD74301.1"/>
    </source>
</evidence>
<keyword evidence="2" id="KW-1185">Reference proteome</keyword>
<gene>
    <name evidence="1" type="ORF">SAMEA104719789_01727</name>
</gene>
<reference evidence="1 2" key="1">
    <citation type="submission" date="2018-09" db="EMBL/GenBank/DDBJ databases">
        <authorList>
            <consortium name="Pathogen Informatics"/>
        </authorList>
    </citation>
    <scope>NUCLEOTIDE SEQUENCE [LARGE SCALE GENOMIC DNA]</scope>
    <source>
        <strain evidence="1 2">OH-22767</strain>
    </source>
</reference>
<dbReference type="EMBL" id="UNSC01000010">
    <property type="protein sequence ID" value="SZD74301.1"/>
    <property type="molecule type" value="Genomic_DNA"/>
</dbReference>
<dbReference type="RefSeq" id="WP_119059869.1">
    <property type="nucleotide sequence ID" value="NZ_UNSC01000010.1"/>
</dbReference>
<name>A0A383U598_9FLAO</name>
<sequence length="131" mass="15562">MLRIVLFDGICNLCHTTVQQLIAWDKDKVLQFASLQSRFGLEILHDLGWEKQEFKSFIYLRENQVYTKSTAAIEVLSDISPGVEWARALYIFPKFLRDAVYEYIAKNRYKWFGKKENCWLPTPDLTNRFME</sequence>
<evidence type="ECO:0000313" key="2">
    <source>
        <dbReference type="Proteomes" id="UP000262142"/>
    </source>
</evidence>
<dbReference type="PANTHER" id="PTHR33639:SF2">
    <property type="entry name" value="DUF393 DOMAIN-CONTAINING PROTEIN"/>
    <property type="match status" value="1"/>
</dbReference>
<dbReference type="AlphaFoldDB" id="A0A383U598"/>
<dbReference type="Pfam" id="PF04134">
    <property type="entry name" value="DCC1-like"/>
    <property type="match status" value="1"/>
</dbReference>
<protein>
    <submittedName>
        <fullName evidence="1">Protein of uncharacterized function, DUF393</fullName>
    </submittedName>
</protein>
<dbReference type="GO" id="GO:0015035">
    <property type="term" value="F:protein-disulfide reductase activity"/>
    <property type="evidence" value="ECO:0007669"/>
    <property type="project" value="InterPro"/>
</dbReference>
<accession>A0A383U598</accession>
<proteinExistence type="predicted"/>
<dbReference type="Proteomes" id="UP000262142">
    <property type="component" value="Unassembled WGS sequence"/>
</dbReference>
<dbReference type="PANTHER" id="PTHR33639">
    <property type="entry name" value="THIOL-DISULFIDE OXIDOREDUCTASE DCC"/>
    <property type="match status" value="1"/>
</dbReference>
<dbReference type="InterPro" id="IPR052927">
    <property type="entry name" value="DCC_oxidoreductase"/>
</dbReference>